<dbReference type="AlphaFoldDB" id="A0A1G5LMB5"/>
<keyword evidence="3" id="KW-1185">Reference proteome</keyword>
<sequence length="190" mass="22009">MYKCKGRIPEMETPRLRLRKMRRKDAAQMFVHWSDREVTRYMNLAPMIGTSEAADMIGLLNHMAGEEDAIRWGIELKATGKLIGSCGFNTWQLEGAFRGEIGYELGREYWRYGYMSEAFTALLPFGYETMGLNRIEALVDPRNTASGTFLTSQGFTREGLLRQVQHTSTGYKDMVMYSLLYDEFLRNKRR</sequence>
<dbReference type="GO" id="GO:0008999">
    <property type="term" value="F:protein-N-terminal-alanine acetyltransferase activity"/>
    <property type="evidence" value="ECO:0007669"/>
    <property type="project" value="TreeGrafter"/>
</dbReference>
<dbReference type="PANTHER" id="PTHR43792:SF9">
    <property type="entry name" value="RIBOSOMAL-PROTEIN-ALANINE ACETYLTRANSFERASE"/>
    <property type="match status" value="1"/>
</dbReference>
<dbReference type="Gene3D" id="3.40.630.30">
    <property type="match status" value="1"/>
</dbReference>
<evidence type="ECO:0000259" key="1">
    <source>
        <dbReference type="Pfam" id="PF13302"/>
    </source>
</evidence>
<reference evidence="3" key="1">
    <citation type="submission" date="2016-10" db="EMBL/GenBank/DDBJ databases">
        <authorList>
            <person name="Varghese N."/>
            <person name="Submissions S."/>
        </authorList>
    </citation>
    <scope>NUCLEOTIDE SEQUENCE [LARGE SCALE GENOMIC DNA]</scope>
    <source>
        <strain evidence="3">BL9</strain>
    </source>
</reference>
<dbReference type="Pfam" id="PF13302">
    <property type="entry name" value="Acetyltransf_3"/>
    <property type="match status" value="1"/>
</dbReference>
<accession>A0A1G5LMB5</accession>
<evidence type="ECO:0000313" key="2">
    <source>
        <dbReference type="EMBL" id="SCZ14053.1"/>
    </source>
</evidence>
<dbReference type="RefSeq" id="WP_090924917.1">
    <property type="nucleotide sequence ID" value="NZ_FMVM01000031.1"/>
</dbReference>
<dbReference type="PANTHER" id="PTHR43792">
    <property type="entry name" value="GNAT FAMILY, PUTATIVE (AFU_ORTHOLOGUE AFUA_3G00765)-RELATED-RELATED"/>
    <property type="match status" value="1"/>
</dbReference>
<name>A0A1G5LMB5_9BACL</name>
<gene>
    <name evidence="2" type="ORF">SAMN05720606_13122</name>
</gene>
<proteinExistence type="predicted"/>
<feature type="domain" description="N-acetyltransferase" evidence="1">
    <location>
        <begin position="15"/>
        <end position="156"/>
    </location>
</feature>
<dbReference type="SUPFAM" id="SSF55729">
    <property type="entry name" value="Acyl-CoA N-acyltransferases (Nat)"/>
    <property type="match status" value="1"/>
</dbReference>
<dbReference type="InterPro" id="IPR051531">
    <property type="entry name" value="N-acetyltransferase"/>
</dbReference>
<dbReference type="InterPro" id="IPR000182">
    <property type="entry name" value="GNAT_dom"/>
</dbReference>
<dbReference type="Proteomes" id="UP000198538">
    <property type="component" value="Unassembled WGS sequence"/>
</dbReference>
<evidence type="ECO:0000313" key="3">
    <source>
        <dbReference type="Proteomes" id="UP000198538"/>
    </source>
</evidence>
<keyword evidence="2" id="KW-0808">Transferase</keyword>
<protein>
    <submittedName>
        <fullName evidence="2">Ribosomal-protein-alanine N-acetyltransferase</fullName>
    </submittedName>
</protein>
<organism evidence="2 3">
    <name type="scientific">Paenibacillus polysaccharolyticus</name>
    <dbReference type="NCBI Taxonomy" id="582692"/>
    <lineage>
        <taxon>Bacteria</taxon>
        <taxon>Bacillati</taxon>
        <taxon>Bacillota</taxon>
        <taxon>Bacilli</taxon>
        <taxon>Bacillales</taxon>
        <taxon>Paenibacillaceae</taxon>
        <taxon>Paenibacillus</taxon>
    </lineage>
</organism>
<dbReference type="STRING" id="582692.SAMN05720606_13122"/>
<dbReference type="GO" id="GO:0005737">
    <property type="term" value="C:cytoplasm"/>
    <property type="evidence" value="ECO:0007669"/>
    <property type="project" value="TreeGrafter"/>
</dbReference>
<dbReference type="InterPro" id="IPR016181">
    <property type="entry name" value="Acyl_CoA_acyltransferase"/>
</dbReference>
<dbReference type="EMBL" id="FMVM01000031">
    <property type="protein sequence ID" value="SCZ14053.1"/>
    <property type="molecule type" value="Genomic_DNA"/>
</dbReference>